<sequence length="66" mass="7746">MRVETMIEYFVYFASFCLCMYALSSVKFDKFTHVSNPTKVQLLWILLSTGLAYVVSQFIFALTIYR</sequence>
<comment type="caution">
    <text evidence="2">The sequence shown here is derived from an EMBL/GenBank/DDBJ whole genome shotgun (WGS) entry which is preliminary data.</text>
</comment>
<protein>
    <submittedName>
        <fullName evidence="2">Membrane protein YwzB</fullName>
    </submittedName>
</protein>
<keyword evidence="1" id="KW-0812">Transmembrane</keyword>
<feature type="transmembrane region" description="Helical" evidence="1">
    <location>
        <begin position="43"/>
        <end position="65"/>
    </location>
</feature>
<feature type="transmembrane region" description="Helical" evidence="1">
    <location>
        <begin position="7"/>
        <end position="23"/>
    </location>
</feature>
<keyword evidence="1" id="KW-0472">Membrane</keyword>
<accession>A0ABU0E0Z5</accession>
<keyword evidence="3" id="KW-1185">Reference proteome</keyword>
<evidence type="ECO:0000256" key="1">
    <source>
        <dbReference type="SAM" id="Phobius"/>
    </source>
</evidence>
<dbReference type="RefSeq" id="WP_307406414.1">
    <property type="nucleotide sequence ID" value="NZ_JAUSUR010000002.1"/>
</dbReference>
<reference evidence="2 3" key="1">
    <citation type="submission" date="2023-07" db="EMBL/GenBank/DDBJ databases">
        <title>Genomic Encyclopedia of Type Strains, Phase IV (KMG-IV): sequencing the most valuable type-strain genomes for metagenomic binning, comparative biology and taxonomic classification.</title>
        <authorList>
            <person name="Goeker M."/>
        </authorList>
    </citation>
    <scope>NUCLEOTIDE SEQUENCE [LARGE SCALE GENOMIC DNA]</scope>
    <source>
        <strain evidence="2 3">DSM 16784</strain>
    </source>
</reference>
<dbReference type="Proteomes" id="UP001230220">
    <property type="component" value="Unassembled WGS sequence"/>
</dbReference>
<name>A0ABU0E0Z5_9FIRM</name>
<proteinExistence type="predicted"/>
<dbReference type="Pfam" id="PF06612">
    <property type="entry name" value="DUF1146"/>
    <property type="match status" value="1"/>
</dbReference>
<dbReference type="EMBL" id="JAUSUR010000002">
    <property type="protein sequence ID" value="MDQ0360480.1"/>
    <property type="molecule type" value="Genomic_DNA"/>
</dbReference>
<dbReference type="InterPro" id="IPR009526">
    <property type="entry name" value="DUF1146"/>
</dbReference>
<evidence type="ECO:0000313" key="3">
    <source>
        <dbReference type="Proteomes" id="UP001230220"/>
    </source>
</evidence>
<gene>
    <name evidence="2" type="ORF">J2S15_001225</name>
</gene>
<evidence type="ECO:0000313" key="2">
    <source>
        <dbReference type="EMBL" id="MDQ0360480.1"/>
    </source>
</evidence>
<keyword evidence="1" id="KW-1133">Transmembrane helix</keyword>
<organism evidence="2 3">
    <name type="scientific">Breznakia pachnodae</name>
    <dbReference type="NCBI Taxonomy" id="265178"/>
    <lineage>
        <taxon>Bacteria</taxon>
        <taxon>Bacillati</taxon>
        <taxon>Bacillota</taxon>
        <taxon>Erysipelotrichia</taxon>
        <taxon>Erysipelotrichales</taxon>
        <taxon>Erysipelotrichaceae</taxon>
        <taxon>Breznakia</taxon>
    </lineage>
</organism>